<dbReference type="HOGENOM" id="CLU_015112_1_0_0"/>
<evidence type="ECO:0000313" key="11">
    <source>
        <dbReference type="Proteomes" id="UP000001505"/>
    </source>
</evidence>
<dbReference type="GO" id="GO:0005975">
    <property type="term" value="P:carbohydrate metabolic process"/>
    <property type="evidence" value="ECO:0007669"/>
    <property type="project" value="InterPro"/>
</dbReference>
<evidence type="ECO:0000256" key="8">
    <source>
        <dbReference type="ARBA" id="ARBA00023277"/>
    </source>
</evidence>
<dbReference type="AlphaFoldDB" id="D6YT21"/>
<evidence type="ECO:0000256" key="6">
    <source>
        <dbReference type="ARBA" id="ARBA00022679"/>
    </source>
</evidence>
<dbReference type="Proteomes" id="UP000001505">
    <property type="component" value="Chromosome"/>
</dbReference>
<dbReference type="Gene3D" id="3.40.50.2000">
    <property type="entry name" value="Glycogen Phosphorylase B"/>
    <property type="match status" value="2"/>
</dbReference>
<dbReference type="PANTHER" id="PTHR42655">
    <property type="entry name" value="GLYCOGEN PHOSPHORYLASE"/>
    <property type="match status" value="1"/>
</dbReference>
<dbReference type="eggNOG" id="COG0058">
    <property type="taxonomic scope" value="Bacteria"/>
</dbReference>
<dbReference type="RefSeq" id="WP_013182916.1">
    <property type="nucleotide sequence ID" value="NC_014225.1"/>
</dbReference>
<comment type="cofactor">
    <cofactor evidence="2">
        <name>pyridoxal 5'-phosphate</name>
        <dbReference type="ChEBI" id="CHEBI:597326"/>
    </cofactor>
</comment>
<reference evidence="10 11" key="1">
    <citation type="journal article" date="2010" name="PLoS ONE">
        <title>The Waddlia genome: a window into chlamydial biology.</title>
        <authorList>
            <person name="Bertelli C."/>
            <person name="Collyn F."/>
            <person name="Croxatto A."/>
            <person name="Ruckert C."/>
            <person name="Polkinghorne A."/>
            <person name="Kebbi-Beghdadi C."/>
            <person name="Goesmann A."/>
            <person name="Vaughan L."/>
            <person name="Greub G."/>
        </authorList>
    </citation>
    <scope>NUCLEOTIDE SEQUENCE [LARGE SCALE GENOMIC DNA]</scope>
    <source>
        <strain evidence="11">ATCC VR-1470 / WSU 86-1044</strain>
    </source>
</reference>
<accession>D6YT21</accession>
<dbReference type="InterPro" id="IPR011834">
    <property type="entry name" value="Agluc_phsphrylas"/>
</dbReference>
<organism evidence="10 11">
    <name type="scientific">Waddlia chondrophila (strain ATCC VR-1470 / WSU 86-1044)</name>
    <dbReference type="NCBI Taxonomy" id="716544"/>
    <lineage>
        <taxon>Bacteria</taxon>
        <taxon>Pseudomonadati</taxon>
        <taxon>Chlamydiota</taxon>
        <taxon>Chlamydiia</taxon>
        <taxon>Parachlamydiales</taxon>
        <taxon>Waddliaceae</taxon>
        <taxon>Waddlia</taxon>
    </lineage>
</organism>
<sequence>MNQPSKARKIAYFSMEIALESSLPTYSGGLGVLAGDTIKSAANLEVPMVAICLLYRKGYFFQRIDSEGRQTEEPVEWEIENFLHKRPETLTVTIEGEEVTINLWEYKAIGLKGFQIPVYFLDSDHPSNSEWHRSLTDVLYGGDEKYRLCQEVILGIGGVRALRALGYDNIERFHMNEGHASLLTIELLREECKGKSINDASEEEISQVRQQCVFTTHTPVPAGHDQFSWELAQSVLGEMTPTALKDLACCEDKLNMTYLALNLSHYINGVAKKHGEISNLMFAGHKIEAITNGVYAPFWASAPFQKLFDQYIVNWREDNFSFRSALQLPMENIWETHIQAKKLLLDYINQKENYSMDLQTFTIGFARRSATYKRADLIFRDLERLKKIVKEKGPIQIIFSGKAHPKDAQGKILIQKVYEAKKQLENELKIIYLPNYNVQIAKLLVAGVDLWLNNPRAPMEASGTSGMKAALNGVPSLSVLDGWWIEGCLEEVTGWAIGDEQEEAKFNFSQEEKEKIDQSDAKSLYDKLENRILPLFYQQPNQYRSIMRNCIALNGAFFTTQRMVQQYVVNAYFR</sequence>
<evidence type="ECO:0000256" key="7">
    <source>
        <dbReference type="ARBA" id="ARBA00022898"/>
    </source>
</evidence>
<dbReference type="InterPro" id="IPR035090">
    <property type="entry name" value="Pyridoxal_P_attach_site"/>
</dbReference>
<proteinExistence type="inferred from homology"/>
<keyword evidence="11" id="KW-1185">Reference proteome</keyword>
<comment type="similarity">
    <text evidence="3">Belongs to the glycogen phosphorylase family.</text>
</comment>
<keyword evidence="5 10" id="KW-0328">Glycosyltransferase</keyword>
<evidence type="ECO:0000256" key="3">
    <source>
        <dbReference type="ARBA" id="ARBA00006047"/>
    </source>
</evidence>
<dbReference type="CAZy" id="GT35">
    <property type="family name" value="Glycosyltransferase Family 35"/>
</dbReference>
<evidence type="ECO:0000256" key="9">
    <source>
        <dbReference type="ARBA" id="ARBA00025174"/>
    </source>
</evidence>
<dbReference type="KEGG" id="wch:wcw_1878"/>
<name>D6YT21_WADCW</name>
<comment type="catalytic activity">
    <reaction evidence="1">
        <text>[(1-&gt;4)-alpha-D-glucosyl](n) + phosphate = [(1-&gt;4)-alpha-D-glucosyl](n-1) + alpha-D-glucose 1-phosphate</text>
        <dbReference type="Rhea" id="RHEA:41732"/>
        <dbReference type="Rhea" id="RHEA-COMP:9584"/>
        <dbReference type="Rhea" id="RHEA-COMP:9586"/>
        <dbReference type="ChEBI" id="CHEBI:15444"/>
        <dbReference type="ChEBI" id="CHEBI:43474"/>
        <dbReference type="ChEBI" id="CHEBI:58601"/>
        <dbReference type="EC" id="2.4.1.1"/>
    </reaction>
</comment>
<dbReference type="InterPro" id="IPR052182">
    <property type="entry name" value="Glycogen/Maltodextrin_Phosph"/>
</dbReference>
<dbReference type="InterPro" id="IPR000811">
    <property type="entry name" value="Glyco_trans_35"/>
</dbReference>
<protein>
    <recommendedName>
        <fullName evidence="4">glycogen phosphorylase</fullName>
        <ecNumber evidence="4">2.4.1.1</ecNumber>
    </recommendedName>
</protein>
<evidence type="ECO:0000256" key="5">
    <source>
        <dbReference type="ARBA" id="ARBA00022676"/>
    </source>
</evidence>
<evidence type="ECO:0000256" key="1">
    <source>
        <dbReference type="ARBA" id="ARBA00001275"/>
    </source>
</evidence>
<dbReference type="NCBIfam" id="TIGR02094">
    <property type="entry name" value="more_P_ylases"/>
    <property type="match status" value="1"/>
</dbReference>
<dbReference type="EC" id="2.4.1.1" evidence="4"/>
<dbReference type="GO" id="GO:0008184">
    <property type="term" value="F:glycogen phosphorylase activity"/>
    <property type="evidence" value="ECO:0007669"/>
    <property type="project" value="InterPro"/>
</dbReference>
<evidence type="ECO:0000313" key="10">
    <source>
        <dbReference type="EMBL" id="ADI39216.1"/>
    </source>
</evidence>
<evidence type="ECO:0000256" key="2">
    <source>
        <dbReference type="ARBA" id="ARBA00001933"/>
    </source>
</evidence>
<evidence type="ECO:0000256" key="4">
    <source>
        <dbReference type="ARBA" id="ARBA00012591"/>
    </source>
</evidence>
<dbReference type="SUPFAM" id="SSF53756">
    <property type="entry name" value="UDP-Glycosyltransferase/glycogen phosphorylase"/>
    <property type="match status" value="1"/>
</dbReference>
<dbReference type="STRING" id="716544.wcw_1878"/>
<keyword evidence="8" id="KW-0119">Carbohydrate metabolism</keyword>
<comment type="function">
    <text evidence="9">Phosphorylase is an important allosteric enzyme in carbohydrate metabolism. Enzymes from different sources differ in their regulatory mechanisms and in their natural substrates. However, all known phosphorylases share catalytic and structural properties.</text>
</comment>
<keyword evidence="7" id="KW-0663">Pyridoxal phosphate</keyword>
<dbReference type="PROSITE" id="PS00102">
    <property type="entry name" value="PHOSPHORYLASE"/>
    <property type="match status" value="1"/>
</dbReference>
<dbReference type="GO" id="GO:0030170">
    <property type="term" value="F:pyridoxal phosphate binding"/>
    <property type="evidence" value="ECO:0007669"/>
    <property type="project" value="InterPro"/>
</dbReference>
<dbReference type="EMBL" id="CP001928">
    <property type="protein sequence ID" value="ADI39216.1"/>
    <property type="molecule type" value="Genomic_DNA"/>
</dbReference>
<gene>
    <name evidence="10" type="primary">glgP</name>
    <name evidence="10" type="ordered locus">wcw_1878</name>
</gene>
<keyword evidence="6 10" id="KW-0808">Transferase</keyword>
<dbReference type="Pfam" id="PF00343">
    <property type="entry name" value="Phosphorylase"/>
    <property type="match status" value="2"/>
</dbReference>
<dbReference type="PANTHER" id="PTHR42655:SF1">
    <property type="entry name" value="GLYCOGEN PHOSPHORYLASE"/>
    <property type="match status" value="1"/>
</dbReference>